<reference evidence="3 4" key="1">
    <citation type="submission" date="2020-06" db="EMBL/GenBank/DDBJ databases">
        <authorList>
            <person name="Criscuolo A."/>
        </authorList>
    </citation>
    <scope>NUCLEOTIDE SEQUENCE [LARGE SCALE GENOMIC DNA]</scope>
    <source>
        <strain evidence="4">CIP 110025</strain>
    </source>
</reference>
<sequence>MMKNIYKKILCILALGLVLTSCENYLDDAPKGSKIPTTLADYEAFLRDEYANQSVNVAQALNLMNDKFIDIATLAADRLTKANYMWDETTDRIQLNQEDESTYYMQYKGISTFNLIIANALTTTEATEEQKRAVWAQAKILRAMSYYNLVNFYADTYLASTAGTKLSVPLITSADINAPSKQVTIQELYDFILNDVKEALPYLPKVSQTALHPNLGAGYAFYSRVYLQMSNYTEALKYADLALAENNKLYDWNAYYIANKAVIDIPNDYTNTPSPMGYNYVENYTFRHGERTYLSTEYSIPVERAQRFETGDVRFRSRWELRTVGADTYYRRTLSGMFNYGGITTVEVYLIKAECLARANQISQALEVLNTVRKTRIQPSSYQDIVTTDKTTALNAIFRTKNNELILTIIPFADARRLNAEGTYKVSFSKVNAGTTYTLSSTSHLWTMPFPQGATRNPGNGTITQNVAK</sequence>
<dbReference type="GO" id="GO:0009279">
    <property type="term" value="C:cell outer membrane"/>
    <property type="evidence" value="ECO:0007669"/>
    <property type="project" value="UniProtKB-SubCell"/>
</dbReference>
<dbReference type="EMBL" id="CAIJDO010000066">
    <property type="protein sequence ID" value="CAD0001265.1"/>
    <property type="molecule type" value="Genomic_DNA"/>
</dbReference>
<dbReference type="SUPFAM" id="SSF48452">
    <property type="entry name" value="TPR-like"/>
    <property type="match status" value="1"/>
</dbReference>
<protein>
    <submittedName>
        <fullName evidence="3">Starch-binding protein</fullName>
    </submittedName>
</protein>
<dbReference type="Pfam" id="PF14322">
    <property type="entry name" value="SusD-like_3"/>
    <property type="match status" value="1"/>
</dbReference>
<keyword evidence="1" id="KW-0732">Signal</keyword>
<dbReference type="InterPro" id="IPR033985">
    <property type="entry name" value="SusD-like_N"/>
</dbReference>
<evidence type="ECO:0000313" key="3">
    <source>
        <dbReference type="EMBL" id="CAD0001265.1"/>
    </source>
</evidence>
<name>A0A6V6YP99_9FLAO</name>
<feature type="domain" description="SusD-like N-terminal" evidence="2">
    <location>
        <begin position="25"/>
        <end position="227"/>
    </location>
</feature>
<evidence type="ECO:0000256" key="1">
    <source>
        <dbReference type="SAM" id="SignalP"/>
    </source>
</evidence>
<dbReference type="InterPro" id="IPR011990">
    <property type="entry name" value="TPR-like_helical_dom_sf"/>
</dbReference>
<feature type="chain" id="PRO_5027624253" evidence="1">
    <location>
        <begin position="27"/>
        <end position="469"/>
    </location>
</feature>
<gene>
    <name evidence="3" type="ORF">FLACHUCJ7_00450</name>
</gene>
<evidence type="ECO:0000313" key="4">
    <source>
        <dbReference type="Proteomes" id="UP000556700"/>
    </source>
</evidence>
<evidence type="ECO:0000259" key="2">
    <source>
        <dbReference type="Pfam" id="PF14322"/>
    </source>
</evidence>
<dbReference type="Proteomes" id="UP000556700">
    <property type="component" value="Unassembled WGS sequence"/>
</dbReference>
<dbReference type="Gene3D" id="1.25.40.390">
    <property type="match status" value="1"/>
</dbReference>
<comment type="caution">
    <text evidence="3">The sequence shown here is derived from an EMBL/GenBank/DDBJ whole genome shotgun (WGS) entry which is preliminary data.</text>
</comment>
<keyword evidence="4" id="KW-1185">Reference proteome</keyword>
<dbReference type="RefSeq" id="WP_035136968.1">
    <property type="nucleotide sequence ID" value="NZ_CAIJDO010000066.1"/>
</dbReference>
<dbReference type="AlphaFoldDB" id="A0A6V6YP99"/>
<organism evidence="3 4">
    <name type="scientific">Flavobacterium chungangense</name>
    <dbReference type="NCBI Taxonomy" id="554283"/>
    <lineage>
        <taxon>Bacteria</taxon>
        <taxon>Pseudomonadati</taxon>
        <taxon>Bacteroidota</taxon>
        <taxon>Flavobacteriia</taxon>
        <taxon>Flavobacteriales</taxon>
        <taxon>Flavobacteriaceae</taxon>
        <taxon>Flavobacterium</taxon>
    </lineage>
</organism>
<proteinExistence type="predicted"/>
<accession>A0A6V6YP99</accession>
<feature type="signal peptide" evidence="1">
    <location>
        <begin position="1"/>
        <end position="26"/>
    </location>
</feature>
<dbReference type="PROSITE" id="PS51257">
    <property type="entry name" value="PROKAR_LIPOPROTEIN"/>
    <property type="match status" value="1"/>
</dbReference>